<feature type="transmembrane region" description="Helical" evidence="1">
    <location>
        <begin position="241"/>
        <end position="258"/>
    </location>
</feature>
<feature type="transmembrane region" description="Helical" evidence="1">
    <location>
        <begin position="6"/>
        <end position="24"/>
    </location>
</feature>
<dbReference type="Proteomes" id="UP000031967">
    <property type="component" value="Unassembled WGS sequence"/>
</dbReference>
<organism evidence="2 3">
    <name type="scientific">Gordoniibacillus kamchatkensis</name>
    <dbReference type="NCBI Taxonomy" id="1590651"/>
    <lineage>
        <taxon>Bacteria</taxon>
        <taxon>Bacillati</taxon>
        <taxon>Bacillota</taxon>
        <taxon>Bacilli</taxon>
        <taxon>Bacillales</taxon>
        <taxon>Paenibacillaceae</taxon>
        <taxon>Gordoniibacillus</taxon>
    </lineage>
</organism>
<name>A0ABR5ADH5_9BACL</name>
<sequence>MLLFLLFFSGVYALLQILVRRRTARSRLLHVKERKLDIRVAGWLSQFRRVYGHLHLLLEASHAKLGLGWFIVLTVMMLLLGIACGALFFQTVKGIVVLASMLGGLPYVWLRIHLISLRLRNRMEFLPAVEVLYQFYQVSGGKNVKQALQVCLEENRIVYPIKPVFEQLHRRLLTSRDMDESMRLFVISHGHIWAEYLSGMLRVALTEGTDITDNLKDLIQDMRRAQRTDQAERNRLLEIRIANFTPLAFLALFIFINVKMNSSNAYLYYVLDPEGRNLILDALMLIFASFLMGIYLSMKRM</sequence>
<keyword evidence="1" id="KW-0472">Membrane</keyword>
<evidence type="ECO:0000256" key="1">
    <source>
        <dbReference type="SAM" id="Phobius"/>
    </source>
</evidence>
<keyword evidence="1" id="KW-1133">Transmembrane helix</keyword>
<feature type="transmembrane region" description="Helical" evidence="1">
    <location>
        <begin position="67"/>
        <end position="89"/>
    </location>
</feature>
<reference evidence="2 3" key="1">
    <citation type="submission" date="2014-12" db="EMBL/GenBank/DDBJ databases">
        <title>Draft genome sequence of Paenibacillus kamchatkensis strain B-2647.</title>
        <authorList>
            <person name="Karlyshev A.V."/>
            <person name="Kudryashova E.B."/>
        </authorList>
    </citation>
    <scope>NUCLEOTIDE SEQUENCE [LARGE SCALE GENOMIC DNA]</scope>
    <source>
        <strain evidence="2 3">VKM B-2647</strain>
    </source>
</reference>
<dbReference type="EMBL" id="JXAK01000049">
    <property type="protein sequence ID" value="KIL38888.1"/>
    <property type="molecule type" value="Genomic_DNA"/>
</dbReference>
<keyword evidence="3" id="KW-1185">Reference proteome</keyword>
<gene>
    <name evidence="2" type="ORF">SD70_23690</name>
</gene>
<accession>A0ABR5ADH5</accession>
<dbReference type="PANTHER" id="PTHR35007:SF2">
    <property type="entry name" value="PILUS ASSEMBLE PROTEIN"/>
    <property type="match status" value="1"/>
</dbReference>
<proteinExistence type="predicted"/>
<keyword evidence="1" id="KW-0812">Transmembrane</keyword>
<protein>
    <recommendedName>
        <fullName evidence="4">Type II secretion system protein GspF domain-containing protein</fullName>
    </recommendedName>
</protein>
<comment type="caution">
    <text evidence="2">The sequence shown here is derived from an EMBL/GenBank/DDBJ whole genome shotgun (WGS) entry which is preliminary data.</text>
</comment>
<feature type="transmembrane region" description="Helical" evidence="1">
    <location>
        <begin position="278"/>
        <end position="298"/>
    </location>
</feature>
<dbReference type="PANTHER" id="PTHR35007">
    <property type="entry name" value="INTEGRAL MEMBRANE PROTEIN-RELATED"/>
    <property type="match status" value="1"/>
</dbReference>
<feature type="transmembrane region" description="Helical" evidence="1">
    <location>
        <begin position="95"/>
        <end position="114"/>
    </location>
</feature>
<evidence type="ECO:0008006" key="4">
    <source>
        <dbReference type="Google" id="ProtNLM"/>
    </source>
</evidence>
<evidence type="ECO:0000313" key="3">
    <source>
        <dbReference type="Proteomes" id="UP000031967"/>
    </source>
</evidence>
<evidence type="ECO:0000313" key="2">
    <source>
        <dbReference type="EMBL" id="KIL38888.1"/>
    </source>
</evidence>